<keyword evidence="5" id="KW-0408">Iron</keyword>
<dbReference type="InterPro" id="IPR013785">
    <property type="entry name" value="Aldolase_TIM"/>
</dbReference>
<organism evidence="8 9">
    <name type="scientific">Eiseniibacteriota bacterium</name>
    <dbReference type="NCBI Taxonomy" id="2212470"/>
    <lineage>
        <taxon>Bacteria</taxon>
        <taxon>Candidatus Eiseniibacteriota</taxon>
    </lineage>
</organism>
<comment type="cofactor">
    <cofactor evidence="1">
        <name>[4Fe-4S] cluster</name>
        <dbReference type="ChEBI" id="CHEBI:49883"/>
    </cofactor>
</comment>
<accession>A0A948RTA8</accession>
<evidence type="ECO:0000256" key="6">
    <source>
        <dbReference type="ARBA" id="ARBA00023014"/>
    </source>
</evidence>
<evidence type="ECO:0000313" key="9">
    <source>
        <dbReference type="Proteomes" id="UP000777784"/>
    </source>
</evidence>
<dbReference type="InterPro" id="IPR007197">
    <property type="entry name" value="rSAM"/>
</dbReference>
<gene>
    <name evidence="8" type="ORF">KJ970_04525</name>
</gene>
<protein>
    <submittedName>
        <fullName evidence="8">Radical SAM protein</fullName>
    </submittedName>
</protein>
<dbReference type="Gene3D" id="3.20.20.70">
    <property type="entry name" value="Aldolase class I"/>
    <property type="match status" value="1"/>
</dbReference>
<comment type="caution">
    <text evidence="8">The sequence shown here is derived from an EMBL/GenBank/DDBJ whole genome shotgun (WGS) entry which is preliminary data.</text>
</comment>
<name>A0A948RTA8_UNCEI</name>
<dbReference type="PANTHER" id="PTHR30352">
    <property type="entry name" value="PYRUVATE FORMATE-LYASE-ACTIVATING ENZYME"/>
    <property type="match status" value="1"/>
</dbReference>
<dbReference type="InterPro" id="IPR034457">
    <property type="entry name" value="Organic_radical-activating"/>
</dbReference>
<dbReference type="Proteomes" id="UP000777784">
    <property type="component" value="Unassembled WGS sequence"/>
</dbReference>
<evidence type="ECO:0000313" key="8">
    <source>
        <dbReference type="EMBL" id="MBU2690171.1"/>
    </source>
</evidence>
<evidence type="ECO:0000256" key="1">
    <source>
        <dbReference type="ARBA" id="ARBA00001966"/>
    </source>
</evidence>
<dbReference type="GO" id="GO:0051539">
    <property type="term" value="F:4 iron, 4 sulfur cluster binding"/>
    <property type="evidence" value="ECO:0007669"/>
    <property type="project" value="UniProtKB-KW"/>
</dbReference>
<dbReference type="CDD" id="cd01335">
    <property type="entry name" value="Radical_SAM"/>
    <property type="match status" value="1"/>
</dbReference>
<feature type="domain" description="Radical SAM core" evidence="7">
    <location>
        <begin position="204"/>
        <end position="441"/>
    </location>
</feature>
<keyword evidence="4" id="KW-0479">Metal-binding</keyword>
<keyword evidence="3" id="KW-0949">S-adenosyl-L-methionine</keyword>
<dbReference type="AlphaFoldDB" id="A0A948RTA8"/>
<evidence type="ECO:0000259" key="7">
    <source>
        <dbReference type="PROSITE" id="PS51918"/>
    </source>
</evidence>
<dbReference type="GO" id="GO:0046872">
    <property type="term" value="F:metal ion binding"/>
    <property type="evidence" value="ECO:0007669"/>
    <property type="project" value="UniProtKB-KW"/>
</dbReference>
<evidence type="ECO:0000256" key="2">
    <source>
        <dbReference type="ARBA" id="ARBA00022485"/>
    </source>
</evidence>
<dbReference type="EMBL" id="JAHJDP010000023">
    <property type="protein sequence ID" value="MBU2690171.1"/>
    <property type="molecule type" value="Genomic_DNA"/>
</dbReference>
<evidence type="ECO:0000256" key="5">
    <source>
        <dbReference type="ARBA" id="ARBA00023004"/>
    </source>
</evidence>
<dbReference type="PROSITE" id="PS51918">
    <property type="entry name" value="RADICAL_SAM"/>
    <property type="match status" value="1"/>
</dbReference>
<dbReference type="InterPro" id="IPR058240">
    <property type="entry name" value="rSAM_sf"/>
</dbReference>
<dbReference type="SUPFAM" id="SSF102114">
    <property type="entry name" value="Radical SAM enzymes"/>
    <property type="match status" value="1"/>
</dbReference>
<proteinExistence type="predicted"/>
<evidence type="ECO:0000256" key="3">
    <source>
        <dbReference type="ARBA" id="ARBA00022691"/>
    </source>
</evidence>
<dbReference type="GO" id="GO:0003824">
    <property type="term" value="F:catalytic activity"/>
    <property type="evidence" value="ECO:0007669"/>
    <property type="project" value="InterPro"/>
</dbReference>
<reference evidence="8" key="1">
    <citation type="submission" date="2021-05" db="EMBL/GenBank/DDBJ databases">
        <title>Energy efficiency and biological interactions define the core microbiome of deep oligotrophic groundwater.</title>
        <authorList>
            <person name="Mehrshad M."/>
            <person name="Lopez-Fernandez M."/>
            <person name="Bell E."/>
            <person name="Bernier-Latmani R."/>
            <person name="Bertilsson S."/>
            <person name="Dopson M."/>
        </authorList>
    </citation>
    <scope>NUCLEOTIDE SEQUENCE</scope>
    <source>
        <strain evidence="8">Modern_marine.mb.64</strain>
    </source>
</reference>
<keyword evidence="2" id="KW-0004">4Fe-4S</keyword>
<keyword evidence="6" id="KW-0411">Iron-sulfur</keyword>
<sequence>MNPIEFSNIPTDRILKKPSREELQAAPDLVVSDPEGRTFEVPEFAVAGRAGLFYAVPEASDFIDQPEGSDLFALPDRDPVGFDRRTGQAVRLTKIQGQPVRATASFMAPAHTATWWSAFEKQPHAKILPMFAYTALGWLRGRFVSAGVRIDSDIRQDHRQFPCDDEMEKRGRKIIEARGENNLIRHVVANCALTYRCPAARNYVMGRWEAPLPISPGCNAECVGCISEPPQEQEIPPTQPRLRFLPTVEEIVDLAVPHLETAELPVVSFGQGCEGEPLLRSDTIDAAIRLIRKRTQRGVINLNTNAGLPLEVERLAKTGLDSIRISLNSARKGAYERYYRPKTYTFEDVITSGLKMRAAGKWISLNYFIFPGFTDDPEETAAFLDLCRRIRPNLIQMRNLNMDPDLYASVVEMRTGIDTDGAPIGIRRWMAKIQKELPGLRFGYFNPPREKWGL</sequence>
<evidence type="ECO:0000256" key="4">
    <source>
        <dbReference type="ARBA" id="ARBA00022723"/>
    </source>
</evidence>
<dbReference type="SFLD" id="SFLDG01109">
    <property type="entry name" value="Uncharacterised_Radical_SAM_Su"/>
    <property type="match status" value="1"/>
</dbReference>
<dbReference type="Pfam" id="PF04055">
    <property type="entry name" value="Radical_SAM"/>
    <property type="match status" value="1"/>
</dbReference>
<dbReference type="PANTHER" id="PTHR30352:SF5">
    <property type="entry name" value="PYRUVATE FORMATE-LYASE 1-ACTIVATING ENZYME"/>
    <property type="match status" value="1"/>
</dbReference>
<dbReference type="SFLD" id="SFLDS00029">
    <property type="entry name" value="Radical_SAM"/>
    <property type="match status" value="1"/>
</dbReference>